<dbReference type="SUPFAM" id="SSF143120">
    <property type="entry name" value="YefM-like"/>
    <property type="match status" value="1"/>
</dbReference>
<evidence type="ECO:0000313" key="3">
    <source>
        <dbReference type="EMBL" id="OBZ95177.1"/>
    </source>
</evidence>
<dbReference type="InterPro" id="IPR036165">
    <property type="entry name" value="YefM-like_sf"/>
</dbReference>
<organism evidence="3 4">
    <name type="scientific">Pararhizobium polonicum</name>
    <dbReference type="NCBI Taxonomy" id="1612624"/>
    <lineage>
        <taxon>Bacteria</taxon>
        <taxon>Pseudomonadati</taxon>
        <taxon>Pseudomonadota</taxon>
        <taxon>Alphaproteobacteria</taxon>
        <taxon>Hyphomicrobiales</taxon>
        <taxon>Rhizobiaceae</taxon>
        <taxon>Rhizobium/Agrobacterium group</taxon>
        <taxon>Pararhizobium</taxon>
    </lineage>
</organism>
<dbReference type="AlphaFoldDB" id="A0A1C7P1T3"/>
<comment type="caution">
    <text evidence="3">The sequence shown here is derived from an EMBL/GenBank/DDBJ whole genome shotgun (WGS) entry which is preliminary data.</text>
</comment>
<comment type="function">
    <text evidence="2">Antitoxin component of a type II toxin-antitoxin (TA) system.</text>
</comment>
<proteinExistence type="inferred from homology"/>
<evidence type="ECO:0000256" key="1">
    <source>
        <dbReference type="ARBA" id="ARBA00009981"/>
    </source>
</evidence>
<evidence type="ECO:0000256" key="2">
    <source>
        <dbReference type="RuleBase" id="RU362080"/>
    </source>
</evidence>
<dbReference type="Gene3D" id="3.40.1620.10">
    <property type="entry name" value="YefM-like domain"/>
    <property type="match status" value="1"/>
</dbReference>
<dbReference type="PATRIC" id="fig|1612624.7.peg.4136"/>
<dbReference type="EMBL" id="LGLV01000007">
    <property type="protein sequence ID" value="OBZ95177.1"/>
    <property type="molecule type" value="Genomic_DNA"/>
</dbReference>
<dbReference type="Proteomes" id="UP000093111">
    <property type="component" value="Unassembled WGS sequence"/>
</dbReference>
<keyword evidence="4" id="KW-1185">Reference proteome</keyword>
<gene>
    <name evidence="3" type="ORF">ADU59_11285</name>
</gene>
<reference evidence="3 4" key="1">
    <citation type="journal article" date="2016" name="Syst. Appl. Microbiol.">
        <title>Pararhizobium polonicum sp. nov. isolated from tumors on stone fruit rootstocks.</title>
        <authorList>
            <person name="Pulawska J."/>
            <person name="Kuzmanovic N."/>
            <person name="Willems A."/>
            <person name="Pothier J.F."/>
        </authorList>
    </citation>
    <scope>NUCLEOTIDE SEQUENCE [LARGE SCALE GENOMIC DNA]</scope>
    <source>
        <strain evidence="3 4">F5.1</strain>
    </source>
</reference>
<dbReference type="Pfam" id="PF02604">
    <property type="entry name" value="PhdYeFM_antitox"/>
    <property type="match status" value="1"/>
</dbReference>
<dbReference type="NCBIfam" id="TIGR01552">
    <property type="entry name" value="phd_fam"/>
    <property type="match status" value="1"/>
</dbReference>
<dbReference type="InterPro" id="IPR006442">
    <property type="entry name" value="Antitoxin_Phd/YefM"/>
</dbReference>
<dbReference type="RefSeq" id="WP_068954224.1">
    <property type="nucleotide sequence ID" value="NZ_LGLV01000007.1"/>
</dbReference>
<protein>
    <recommendedName>
        <fullName evidence="2">Antitoxin</fullName>
    </recommendedName>
</protein>
<dbReference type="STRING" id="1612624.ADU59_11285"/>
<accession>A0A1C7P1T3</accession>
<dbReference type="OrthoDB" id="9800503at2"/>
<evidence type="ECO:0000313" key="4">
    <source>
        <dbReference type="Proteomes" id="UP000093111"/>
    </source>
</evidence>
<sequence length="80" mass="8768">MKSLNLADAKSHLSELVSQAEAGETVRILRRGKPVAQLTAIAAAQKPIDLAWLASVTEEMPLQEESAGDFIRAMRDSDRY</sequence>
<name>A0A1C7P1T3_9HYPH</name>
<comment type="similarity">
    <text evidence="1 2">Belongs to the phD/YefM antitoxin family.</text>
</comment>